<feature type="region of interest" description="Disordered" evidence="6">
    <location>
        <begin position="1"/>
        <end position="73"/>
    </location>
</feature>
<evidence type="ECO:0000313" key="8">
    <source>
        <dbReference type="Proteomes" id="UP000276133"/>
    </source>
</evidence>
<dbReference type="GO" id="GO:0034511">
    <property type="term" value="F:U3 snoRNA binding"/>
    <property type="evidence" value="ECO:0007669"/>
    <property type="project" value="InterPro"/>
</dbReference>
<feature type="compositionally biased region" description="Basic and acidic residues" evidence="6">
    <location>
        <begin position="56"/>
        <end position="70"/>
    </location>
</feature>
<organism evidence="7 8">
    <name type="scientific">Brachionus plicatilis</name>
    <name type="common">Marine rotifer</name>
    <name type="synonym">Brachionus muelleri</name>
    <dbReference type="NCBI Taxonomy" id="10195"/>
    <lineage>
        <taxon>Eukaryota</taxon>
        <taxon>Metazoa</taxon>
        <taxon>Spiralia</taxon>
        <taxon>Gnathifera</taxon>
        <taxon>Rotifera</taxon>
        <taxon>Eurotatoria</taxon>
        <taxon>Monogononta</taxon>
        <taxon>Pseudotrocha</taxon>
        <taxon>Ploima</taxon>
        <taxon>Brachionidae</taxon>
        <taxon>Brachionus</taxon>
    </lineage>
</organism>
<evidence type="ECO:0000256" key="3">
    <source>
        <dbReference type="ARBA" id="ARBA00022737"/>
    </source>
</evidence>
<dbReference type="InterPro" id="IPR001680">
    <property type="entry name" value="WD40_rpt"/>
</dbReference>
<keyword evidence="2 5" id="KW-0853">WD repeat</keyword>
<dbReference type="EMBL" id="REGN01010492">
    <property type="protein sequence ID" value="RMZ98921.1"/>
    <property type="molecule type" value="Genomic_DNA"/>
</dbReference>
<evidence type="ECO:0000313" key="7">
    <source>
        <dbReference type="EMBL" id="RMZ98921.1"/>
    </source>
</evidence>
<dbReference type="SMART" id="SM00320">
    <property type="entry name" value="WD40"/>
    <property type="match status" value="4"/>
</dbReference>
<evidence type="ECO:0000256" key="4">
    <source>
        <dbReference type="ARBA" id="ARBA00023242"/>
    </source>
</evidence>
<keyword evidence="4" id="KW-0539">Nucleus</keyword>
<comment type="subcellular location">
    <subcellularLocation>
        <location evidence="1">Nucleus</location>
    </subcellularLocation>
</comment>
<dbReference type="Pfam" id="PF00400">
    <property type="entry name" value="WD40"/>
    <property type="match status" value="1"/>
</dbReference>
<feature type="region of interest" description="Disordered" evidence="6">
    <location>
        <begin position="191"/>
        <end position="215"/>
    </location>
</feature>
<keyword evidence="3" id="KW-0677">Repeat</keyword>
<name>A0A3M7PIE8_BRAPC</name>
<dbReference type="Proteomes" id="UP000276133">
    <property type="component" value="Unassembled WGS sequence"/>
</dbReference>
<comment type="caution">
    <text evidence="7">The sequence shown here is derived from an EMBL/GenBank/DDBJ whole genome shotgun (WGS) entry which is preliminary data.</text>
</comment>
<evidence type="ECO:0000256" key="2">
    <source>
        <dbReference type="ARBA" id="ARBA00022574"/>
    </source>
</evidence>
<proteinExistence type="predicted"/>
<dbReference type="OrthoDB" id="190105at2759"/>
<accession>A0A3M7PIE8</accession>
<dbReference type="GO" id="GO:0032040">
    <property type="term" value="C:small-subunit processome"/>
    <property type="evidence" value="ECO:0007669"/>
    <property type="project" value="TreeGrafter"/>
</dbReference>
<dbReference type="PANTHER" id="PTHR19865">
    <property type="entry name" value="U3 SMALL NUCLEOLAR RNA INTERACTING PROTEIN 2"/>
    <property type="match status" value="1"/>
</dbReference>
<dbReference type="SUPFAM" id="SSF50978">
    <property type="entry name" value="WD40 repeat-like"/>
    <property type="match status" value="1"/>
</dbReference>
<protein>
    <submittedName>
        <fullName evidence="7">Pre-mRNA-splicing factor PRP46-like</fullName>
    </submittedName>
</protein>
<feature type="compositionally biased region" description="Low complexity" evidence="6">
    <location>
        <begin position="34"/>
        <end position="55"/>
    </location>
</feature>
<evidence type="ECO:0000256" key="1">
    <source>
        <dbReference type="ARBA" id="ARBA00004123"/>
    </source>
</evidence>
<evidence type="ECO:0000256" key="5">
    <source>
        <dbReference type="PROSITE-ProRule" id="PRU00221"/>
    </source>
</evidence>
<dbReference type="STRING" id="10195.A0A3M7PIE8"/>
<evidence type="ECO:0000256" key="6">
    <source>
        <dbReference type="SAM" id="MobiDB-lite"/>
    </source>
</evidence>
<dbReference type="Gene3D" id="2.130.10.10">
    <property type="entry name" value="YVTN repeat-like/Quinoprotein amine dehydrogenase"/>
    <property type="match status" value="1"/>
</dbReference>
<dbReference type="InterPro" id="IPR015943">
    <property type="entry name" value="WD40/YVTN_repeat-like_dom_sf"/>
</dbReference>
<sequence>MLKKSAKQKLESHETKRLKKSAKSDSESSDSDSSDGGSQSDSSSSDSSSSESSSSSEHDKSRETKSENEKKIKKCNRLIQALTSDLENAERKYGKIERALQKSNLSDDKSKKIKKYKVKYKTKIEKIKKRIEHVKIKLVELGKQKFQSNIQTPQVEAKKPAPIIKVPYPVLNDKRDMKIILSTLEKKMQELGQKKDQNNRNLSQMDKNSPSYSKLQQLDQALQNQREKLSKQIEYLKLSLGLEAINKKPNQDPLTRQKAAKLTTKINDLFNFMKNENKNYLIRQQACENENRTESPSTSQVDTFDTKVNALYEQLNKALIAYLAHTAATAHYSAAVSAANYSYYYQNMPDEAKNKQAKVPLKTEIENACSKFGLLKEKISHFLTLSKLSENKKSEKKPKLIADYSDESEHESDDDVQIEEKMEEEEEEEESEDEDDLEIIMTSDLKSNDIERNFLLPSLKASYFPLKASLVNYNIEPEDDSDQNELIAIEQSKFGLAFLANAKTMTDSENFLNSSFNKRTNVSKKMNDLAQDQKSFRKLRKTLRQIEHLSLLQRNLNQEEKAKISKKSLFREKLKKLFEKYPNGELLAYDSRDNTFETEESPVLSQNTSLIREDYLGIEQLSDKLNEIALDEKNVGIEMNFVPESEKSIAEHNEHTKETTIEPVFYKKTEISEKTKVELGAKDSKEKDKIKSFKVAPSTKEKKPNATFDTITVLDAHQDLVTCVDIDGKSGLIATGSRDTSIKIWKFNDKEKSCKLLKNFGEHSSIVTQVKFWDSNNYKTILENLKLNKDENEDLIDSLIELSDELPLVISSSLDCSIRFWSVDLLKCIKELYLYNPIKSFDSRNSFLIVGQDAGKIQLWKDFKEVRILKSFEDTDNVVCVKFMENNKIYSLSQNGFFKIFTYSDQNLEEILNIDILETIKDSIADMNRNFKQFETLDMNNLIFLNDNQSYIIELNLENNNSGFLSTNPSAYAFSSFFVRHLNSNLVFVSSFNIDNAESVINVFEMSNKLEYSYSIEDLDQDLSISTLSSSDMPLKDICVSIGAGTTLKIFILSKSDDVIVPPRSNKVKIFKMMRKLEINNQSFFDSNDESDQEDDETESQGQTETQIKKSTCSIQ</sequence>
<feature type="compositionally biased region" description="Acidic residues" evidence="6">
    <location>
        <begin position="404"/>
        <end position="436"/>
    </location>
</feature>
<feature type="repeat" description="WD" evidence="5">
    <location>
        <begin position="714"/>
        <end position="755"/>
    </location>
</feature>
<dbReference type="PROSITE" id="PS50082">
    <property type="entry name" value="WD_REPEATS_2"/>
    <property type="match status" value="1"/>
</dbReference>
<dbReference type="PANTHER" id="PTHR19865:SF0">
    <property type="entry name" value="U3 SMALL NUCLEOLAR RNA-INTERACTING PROTEIN 2"/>
    <property type="match status" value="1"/>
</dbReference>
<gene>
    <name evidence="7" type="ORF">BpHYR1_053539</name>
</gene>
<dbReference type="InterPro" id="IPR039241">
    <property type="entry name" value="Rrp9-like"/>
</dbReference>
<feature type="compositionally biased region" description="Polar residues" evidence="6">
    <location>
        <begin position="199"/>
        <end position="215"/>
    </location>
</feature>
<dbReference type="PROSITE" id="PS50294">
    <property type="entry name" value="WD_REPEATS_REGION"/>
    <property type="match status" value="1"/>
</dbReference>
<dbReference type="AlphaFoldDB" id="A0A3M7PIE8"/>
<feature type="region of interest" description="Disordered" evidence="6">
    <location>
        <begin position="396"/>
        <end position="436"/>
    </location>
</feature>
<keyword evidence="8" id="KW-1185">Reference proteome</keyword>
<feature type="region of interest" description="Disordered" evidence="6">
    <location>
        <begin position="1084"/>
        <end position="1116"/>
    </location>
</feature>
<reference evidence="7 8" key="1">
    <citation type="journal article" date="2018" name="Sci. Rep.">
        <title>Genomic signatures of local adaptation to the degree of environmental predictability in rotifers.</title>
        <authorList>
            <person name="Franch-Gras L."/>
            <person name="Hahn C."/>
            <person name="Garcia-Roger E.M."/>
            <person name="Carmona M.J."/>
            <person name="Serra M."/>
            <person name="Gomez A."/>
        </authorList>
    </citation>
    <scope>NUCLEOTIDE SEQUENCE [LARGE SCALE GENOMIC DNA]</scope>
    <source>
        <strain evidence="7">HYR1</strain>
    </source>
</reference>
<feature type="compositionally biased region" description="Acidic residues" evidence="6">
    <location>
        <begin position="1087"/>
        <end position="1099"/>
    </location>
</feature>
<dbReference type="InterPro" id="IPR036322">
    <property type="entry name" value="WD40_repeat_dom_sf"/>
</dbReference>